<sequence length="238" mass="25497">MDSKLDMALDDIISKKKGESRGGGSGRRGSRGGGGGARGRGGRGGNFSRPAPYNTGPRQPQSSMGNGRWTHDMFRGGDSGLLPPPPLMGMGTFKLNINNLDFGVTDSDIRELFQEFGDMQSAAVHYDRSGRSLGSAQVIFGRQSDAVKAMKQYNGVHLDGRPMKIYIEGLGLDSSFASRGGGVSRPMSNRLDQRSRGSRPGGRGRGGRGRQPEKAKLKTAEELDAELDSYLCEAKKAK</sequence>
<keyword evidence="5" id="KW-1185">Reference proteome</keyword>
<dbReference type="PROSITE" id="PS50102">
    <property type="entry name" value="RRM"/>
    <property type="match status" value="1"/>
</dbReference>
<dbReference type="PANTHER" id="PTHR19965:SF82">
    <property type="entry name" value="THO COMPLEX SUBUNIT 4"/>
    <property type="match status" value="1"/>
</dbReference>
<keyword evidence="1 2" id="KW-0694">RNA-binding</keyword>
<dbReference type="AlphaFoldDB" id="A0A8B7NGA9"/>
<dbReference type="OrthoDB" id="1049195at2759"/>
<dbReference type="InterPro" id="IPR012677">
    <property type="entry name" value="Nucleotide-bd_a/b_plait_sf"/>
</dbReference>
<organism evidence="5 6">
    <name type="scientific">Hyalella azteca</name>
    <name type="common">Amphipod</name>
    <dbReference type="NCBI Taxonomy" id="294128"/>
    <lineage>
        <taxon>Eukaryota</taxon>
        <taxon>Metazoa</taxon>
        <taxon>Ecdysozoa</taxon>
        <taxon>Arthropoda</taxon>
        <taxon>Crustacea</taxon>
        <taxon>Multicrustacea</taxon>
        <taxon>Malacostraca</taxon>
        <taxon>Eumalacostraca</taxon>
        <taxon>Peracarida</taxon>
        <taxon>Amphipoda</taxon>
        <taxon>Senticaudata</taxon>
        <taxon>Talitrida</taxon>
        <taxon>Talitroidea</taxon>
        <taxon>Hyalellidae</taxon>
        <taxon>Hyalella</taxon>
    </lineage>
</organism>
<dbReference type="CDD" id="cd12680">
    <property type="entry name" value="RRM_THOC4"/>
    <property type="match status" value="1"/>
</dbReference>
<feature type="compositionally biased region" description="Gly residues" evidence="3">
    <location>
        <begin position="21"/>
        <end position="45"/>
    </location>
</feature>
<dbReference type="OMA" id="HDMFDGP"/>
<gene>
    <name evidence="6" type="primary">LOC108669769</name>
</gene>
<evidence type="ECO:0000256" key="2">
    <source>
        <dbReference type="PROSITE-ProRule" id="PRU00176"/>
    </source>
</evidence>
<evidence type="ECO:0000259" key="4">
    <source>
        <dbReference type="PROSITE" id="PS50102"/>
    </source>
</evidence>
<dbReference type="InterPro" id="IPR051229">
    <property type="entry name" value="ALYREF_mRNA_export"/>
</dbReference>
<feature type="domain" description="RRM" evidence="4">
    <location>
        <begin position="93"/>
        <end position="165"/>
    </location>
</feature>
<dbReference type="InterPro" id="IPR025715">
    <property type="entry name" value="FoP_C"/>
</dbReference>
<dbReference type="GeneID" id="108669769"/>
<reference evidence="6" key="1">
    <citation type="submission" date="2025-08" db="UniProtKB">
        <authorList>
            <consortium name="RefSeq"/>
        </authorList>
    </citation>
    <scope>IDENTIFICATION</scope>
    <source>
        <tissue evidence="6">Whole organism</tissue>
    </source>
</reference>
<protein>
    <submittedName>
        <fullName evidence="6">THO complex subunit 4</fullName>
    </submittedName>
</protein>
<name>A0A8B7NGA9_HYAAZ</name>
<evidence type="ECO:0000256" key="1">
    <source>
        <dbReference type="ARBA" id="ARBA00022884"/>
    </source>
</evidence>
<proteinExistence type="predicted"/>
<dbReference type="GO" id="GO:0005634">
    <property type="term" value="C:nucleus"/>
    <property type="evidence" value="ECO:0007669"/>
    <property type="project" value="TreeGrafter"/>
</dbReference>
<dbReference type="Pfam" id="PF00076">
    <property type="entry name" value="RRM_1"/>
    <property type="match status" value="1"/>
</dbReference>
<evidence type="ECO:0000256" key="3">
    <source>
        <dbReference type="SAM" id="MobiDB-lite"/>
    </source>
</evidence>
<dbReference type="PANTHER" id="PTHR19965">
    <property type="entry name" value="RNA AND EXPORT FACTOR BINDING PROTEIN"/>
    <property type="match status" value="1"/>
</dbReference>
<evidence type="ECO:0000313" key="6">
    <source>
        <dbReference type="RefSeq" id="XP_018012667.1"/>
    </source>
</evidence>
<dbReference type="SMART" id="SM01218">
    <property type="entry name" value="FoP_duplication"/>
    <property type="match status" value="1"/>
</dbReference>
<dbReference type="KEGG" id="hazt:108669769"/>
<feature type="compositionally biased region" description="Polar residues" evidence="3">
    <location>
        <begin position="56"/>
        <end position="65"/>
    </location>
</feature>
<dbReference type="Proteomes" id="UP000694843">
    <property type="component" value="Unplaced"/>
</dbReference>
<dbReference type="InterPro" id="IPR000504">
    <property type="entry name" value="RRM_dom"/>
</dbReference>
<feature type="region of interest" description="Disordered" evidence="3">
    <location>
        <begin position="1"/>
        <end position="76"/>
    </location>
</feature>
<feature type="compositionally biased region" description="Basic and acidic residues" evidence="3">
    <location>
        <begin position="210"/>
        <end position="220"/>
    </location>
</feature>
<dbReference type="Pfam" id="PF13865">
    <property type="entry name" value="FoP_duplication"/>
    <property type="match status" value="1"/>
</dbReference>
<feature type="compositionally biased region" description="Basic and acidic residues" evidence="3">
    <location>
        <begin position="1"/>
        <end position="20"/>
    </location>
</feature>
<feature type="region of interest" description="Disordered" evidence="3">
    <location>
        <begin position="178"/>
        <end position="220"/>
    </location>
</feature>
<dbReference type="GO" id="GO:0006406">
    <property type="term" value="P:mRNA export from nucleus"/>
    <property type="evidence" value="ECO:0007669"/>
    <property type="project" value="TreeGrafter"/>
</dbReference>
<evidence type="ECO:0000313" key="5">
    <source>
        <dbReference type="Proteomes" id="UP000694843"/>
    </source>
</evidence>
<dbReference type="Gene3D" id="3.30.70.330">
    <property type="match status" value="1"/>
</dbReference>
<dbReference type="GO" id="GO:0003729">
    <property type="term" value="F:mRNA binding"/>
    <property type="evidence" value="ECO:0007669"/>
    <property type="project" value="TreeGrafter"/>
</dbReference>
<accession>A0A8B7NGA9</accession>
<dbReference type="SMART" id="SM00360">
    <property type="entry name" value="RRM"/>
    <property type="match status" value="1"/>
</dbReference>
<dbReference type="InterPro" id="IPR035979">
    <property type="entry name" value="RBD_domain_sf"/>
</dbReference>
<dbReference type="SUPFAM" id="SSF54928">
    <property type="entry name" value="RNA-binding domain, RBD"/>
    <property type="match status" value="1"/>
</dbReference>
<dbReference type="CTD" id="44029"/>
<dbReference type="RefSeq" id="XP_018012667.1">
    <property type="nucleotide sequence ID" value="XM_018157178.2"/>
</dbReference>